<proteinExistence type="predicted"/>
<name>X6MUM6_RETFI</name>
<protein>
    <submittedName>
        <fullName evidence="1">Uncharacterized protein</fullName>
    </submittedName>
</protein>
<comment type="caution">
    <text evidence="1">The sequence shown here is derived from an EMBL/GenBank/DDBJ whole genome shotgun (WGS) entry which is preliminary data.</text>
</comment>
<evidence type="ECO:0000313" key="1">
    <source>
        <dbReference type="EMBL" id="ETO17524.1"/>
    </source>
</evidence>
<gene>
    <name evidence="1" type="ORF">RFI_19798</name>
</gene>
<evidence type="ECO:0000313" key="2">
    <source>
        <dbReference type="Proteomes" id="UP000023152"/>
    </source>
</evidence>
<keyword evidence="2" id="KW-1185">Reference proteome</keyword>
<dbReference type="Proteomes" id="UP000023152">
    <property type="component" value="Unassembled WGS sequence"/>
</dbReference>
<dbReference type="EMBL" id="ASPP01016444">
    <property type="protein sequence ID" value="ETO17524.1"/>
    <property type="molecule type" value="Genomic_DNA"/>
</dbReference>
<dbReference type="AlphaFoldDB" id="X6MUM6"/>
<accession>X6MUM6</accession>
<sequence>MTTDSREYLRGLTEIRELQEIMSNSYLRHFFATFVSKANQIFQDFQLASVAILEQTASYMLIFFLKKNTDDPIIAELTGVKTLVRVLQRNKRTVNLSRDIKRVMHFIEAIPDRETVVMQVARHLALGTPFKDFITGKHRPQSMMPPLSENDNRDASNPYVIIDLFATKLIEEWVGSVCNAFGESITTSVKSALDDDVIAQVRPSNAARLIVNCVWGLDFVCILGSCNIAAPKKQKQSKMRVNCLLILSNETNFLGRESKCSQKTHDINSQNKQKKKKEKINC</sequence>
<organism evidence="1 2">
    <name type="scientific">Reticulomyxa filosa</name>
    <dbReference type="NCBI Taxonomy" id="46433"/>
    <lineage>
        <taxon>Eukaryota</taxon>
        <taxon>Sar</taxon>
        <taxon>Rhizaria</taxon>
        <taxon>Retaria</taxon>
        <taxon>Foraminifera</taxon>
        <taxon>Monothalamids</taxon>
        <taxon>Reticulomyxidae</taxon>
        <taxon>Reticulomyxa</taxon>
    </lineage>
</organism>
<reference evidence="1 2" key="1">
    <citation type="journal article" date="2013" name="Curr. Biol.">
        <title>The Genome of the Foraminiferan Reticulomyxa filosa.</title>
        <authorList>
            <person name="Glockner G."/>
            <person name="Hulsmann N."/>
            <person name="Schleicher M."/>
            <person name="Noegel A.A."/>
            <person name="Eichinger L."/>
            <person name="Gallinger C."/>
            <person name="Pawlowski J."/>
            <person name="Sierra R."/>
            <person name="Euteneuer U."/>
            <person name="Pillet L."/>
            <person name="Moustafa A."/>
            <person name="Platzer M."/>
            <person name="Groth M."/>
            <person name="Szafranski K."/>
            <person name="Schliwa M."/>
        </authorList>
    </citation>
    <scope>NUCLEOTIDE SEQUENCE [LARGE SCALE GENOMIC DNA]</scope>
</reference>